<evidence type="ECO:0000256" key="6">
    <source>
        <dbReference type="RuleBase" id="RU365057"/>
    </source>
</evidence>
<dbReference type="Pfam" id="PF21638">
    <property type="entry name" value="SDA1_C"/>
    <property type="match status" value="1"/>
</dbReference>
<protein>
    <recommendedName>
        <fullName evidence="6">Protein SDA1</fullName>
    </recommendedName>
</protein>
<keyword evidence="2 6" id="KW-0813">Transport</keyword>
<dbReference type="PANTHER" id="PTHR12730:SF0">
    <property type="entry name" value="PROTEIN SDA1 HOMOLOG"/>
    <property type="match status" value="1"/>
</dbReference>
<dbReference type="InterPro" id="IPR048292">
    <property type="entry name" value="SDA1_C"/>
</dbReference>
<sequence length="759" mass="85664">MGKRKVGALEKLEADLPALQNKIRRDPMSYKSDFERQYEQYRTIYTIFLQNGSTDDNNLMSLREYIDFVAHVAECYPELTASFPEDLISLLDKHHAILEPELREKIVGALVLLRNKDVIDSIRLLNALFPILIKSPSQSLRELVYNKMLMDLRSANTKTKNHRLNKNMQNTLYNLITSDKASPKGVFAVKFTRELWKRQIWTDAKAVEIMKEAALAENEKVIGGGVRFFLGGDKEREELDDESSDDENVDLNAMRHQMGINKKTKKRGKDLKKATATVKRKEKKKNQHNPLNFSAFHLLHDPQGFAETLFSRHLQNPKTKLKDEQKLDVLRLITRLVGLHQLTLINLYSWFQKYLTAKQKDVTTYLACLAQASHNLVPPELLQPLVRKIADEFVSEASRAEVCSAGLNGIREVCTRQPLAMEDTLLQDLVQYRKSKDKGVMMAAKGLLSLYRDVGAELLHKRDRGKKAAMDARAGAQSLPRFGEVNAEEGIAGIELLEEWKEEERRKKREETGVDSEDEEAEAKRIEEEEAEGWKNWDVEDDESDDSGGWIDVPSDGEDLHVSDSDDDKPKKKAKLATESPAPPADVGTPASTTSTEKPRVSKLATTRILTPADLTKLKELQQKAAIEDAMPNKHKSHHSAASTRQPVNGARHADEEITAEAIEGLAMLSHKDTKEEKIAKAKGDREEKHVSSTALRKEKKRAAGKSSTNKEKARQKNFFMTLGKAKKKGKRSLTDVKKAMQGHVERKKRGGKRGNAGN</sequence>
<dbReference type="Pfam" id="PF08158">
    <property type="entry name" value="SDA1_HEAT"/>
    <property type="match status" value="1"/>
</dbReference>
<feature type="compositionally biased region" description="Basic and acidic residues" evidence="7">
    <location>
        <begin position="670"/>
        <end position="691"/>
    </location>
</feature>
<evidence type="ECO:0000256" key="5">
    <source>
        <dbReference type="ARBA" id="ARBA00023242"/>
    </source>
</evidence>
<dbReference type="InterPro" id="IPR027312">
    <property type="entry name" value="Sda1"/>
</dbReference>
<keyword evidence="4 6" id="KW-0653">Protein transport</keyword>
<keyword evidence="12" id="KW-1185">Reference proteome</keyword>
<proteinExistence type="inferred from homology"/>
<dbReference type="InterPro" id="IPR007949">
    <property type="entry name" value="SDA1_MD"/>
</dbReference>
<accession>A0A6A6TV46</accession>
<dbReference type="EMBL" id="MU004244">
    <property type="protein sequence ID" value="KAF2663945.1"/>
    <property type="molecule type" value="Genomic_DNA"/>
</dbReference>
<dbReference type="GO" id="GO:0015031">
    <property type="term" value="P:protein transport"/>
    <property type="evidence" value="ECO:0007669"/>
    <property type="project" value="UniProtKB-KW"/>
</dbReference>
<evidence type="ECO:0000256" key="3">
    <source>
        <dbReference type="ARBA" id="ARBA00022517"/>
    </source>
</evidence>
<keyword evidence="3 6" id="KW-0690">Ribosome biogenesis</keyword>
<evidence type="ECO:0000256" key="1">
    <source>
        <dbReference type="ARBA" id="ARBA00005783"/>
    </source>
</evidence>
<evidence type="ECO:0000259" key="8">
    <source>
        <dbReference type="Pfam" id="PF05285"/>
    </source>
</evidence>
<comment type="subcellular location">
    <subcellularLocation>
        <location evidence="6">Nucleus</location>
        <location evidence="6">Nucleolus</location>
    </subcellularLocation>
</comment>
<feature type="domain" description="SDA1 N-terminal" evidence="9">
    <location>
        <begin position="68"/>
        <end position="436"/>
    </location>
</feature>
<name>A0A6A6TV46_9PEZI</name>
<feature type="domain" description="SDA1 C-terminal" evidence="10">
    <location>
        <begin position="706"/>
        <end position="751"/>
    </location>
</feature>
<evidence type="ECO:0000313" key="12">
    <source>
        <dbReference type="Proteomes" id="UP000799302"/>
    </source>
</evidence>
<feature type="domain" description="SDA1 middle" evidence="8">
    <location>
        <begin position="550"/>
        <end position="683"/>
    </location>
</feature>
<evidence type="ECO:0000256" key="4">
    <source>
        <dbReference type="ARBA" id="ARBA00022927"/>
    </source>
</evidence>
<feature type="compositionally biased region" description="Basic and acidic residues" evidence="7">
    <location>
        <begin position="522"/>
        <end position="538"/>
    </location>
</feature>
<evidence type="ECO:0000259" key="9">
    <source>
        <dbReference type="Pfam" id="PF08158"/>
    </source>
</evidence>
<comment type="similarity">
    <text evidence="1 6">Belongs to the SDA1 family.</text>
</comment>
<dbReference type="PANTHER" id="PTHR12730">
    <property type="entry name" value="HSDA/SDA1-RELATED"/>
    <property type="match status" value="1"/>
</dbReference>
<dbReference type="GO" id="GO:0000055">
    <property type="term" value="P:ribosomal large subunit export from nucleus"/>
    <property type="evidence" value="ECO:0007669"/>
    <property type="project" value="UniProtKB-UniRule"/>
</dbReference>
<feature type="compositionally biased region" description="Basic and acidic residues" evidence="7">
    <location>
        <begin position="502"/>
        <end position="512"/>
    </location>
</feature>
<feature type="region of interest" description="Disordered" evidence="7">
    <location>
        <begin position="502"/>
        <end position="759"/>
    </location>
</feature>
<keyword evidence="5 6" id="KW-0539">Nucleus</keyword>
<evidence type="ECO:0000256" key="2">
    <source>
        <dbReference type="ARBA" id="ARBA00022448"/>
    </source>
</evidence>
<evidence type="ECO:0000259" key="10">
    <source>
        <dbReference type="Pfam" id="PF21638"/>
    </source>
</evidence>
<comment type="function">
    <text evidence="6">Required for 60S pre-ribosomal subunits export to the cytoplasm.</text>
</comment>
<evidence type="ECO:0000256" key="7">
    <source>
        <dbReference type="SAM" id="MobiDB-lite"/>
    </source>
</evidence>
<organism evidence="11 12">
    <name type="scientific">Microthyrium microscopicum</name>
    <dbReference type="NCBI Taxonomy" id="703497"/>
    <lineage>
        <taxon>Eukaryota</taxon>
        <taxon>Fungi</taxon>
        <taxon>Dikarya</taxon>
        <taxon>Ascomycota</taxon>
        <taxon>Pezizomycotina</taxon>
        <taxon>Dothideomycetes</taxon>
        <taxon>Dothideomycetes incertae sedis</taxon>
        <taxon>Microthyriales</taxon>
        <taxon>Microthyriaceae</taxon>
        <taxon>Microthyrium</taxon>
    </lineage>
</organism>
<gene>
    <name evidence="11" type="ORF">BT63DRAFT_393749</name>
</gene>
<dbReference type="Pfam" id="PF05285">
    <property type="entry name" value="SDA1_dom"/>
    <property type="match status" value="1"/>
</dbReference>
<evidence type="ECO:0000313" key="11">
    <source>
        <dbReference type="EMBL" id="KAF2663945.1"/>
    </source>
</evidence>
<dbReference type="Proteomes" id="UP000799302">
    <property type="component" value="Unassembled WGS sequence"/>
</dbReference>
<dbReference type="OrthoDB" id="2196187at2759"/>
<dbReference type="AlphaFoldDB" id="A0A6A6TV46"/>
<dbReference type="InterPro" id="IPR012977">
    <property type="entry name" value="SDA1_N"/>
</dbReference>
<feature type="compositionally biased region" description="Basic and acidic residues" evidence="7">
    <location>
        <begin position="558"/>
        <end position="570"/>
    </location>
</feature>
<dbReference type="GO" id="GO:0042273">
    <property type="term" value="P:ribosomal large subunit biogenesis"/>
    <property type="evidence" value="ECO:0007669"/>
    <property type="project" value="UniProtKB-UniRule"/>
</dbReference>
<dbReference type="GO" id="GO:0005730">
    <property type="term" value="C:nucleolus"/>
    <property type="evidence" value="ECO:0007669"/>
    <property type="project" value="UniProtKB-SubCell"/>
</dbReference>
<reference evidence="11" key="1">
    <citation type="journal article" date="2020" name="Stud. Mycol.">
        <title>101 Dothideomycetes genomes: a test case for predicting lifestyles and emergence of pathogens.</title>
        <authorList>
            <person name="Haridas S."/>
            <person name="Albert R."/>
            <person name="Binder M."/>
            <person name="Bloem J."/>
            <person name="Labutti K."/>
            <person name="Salamov A."/>
            <person name="Andreopoulos B."/>
            <person name="Baker S."/>
            <person name="Barry K."/>
            <person name="Bills G."/>
            <person name="Bluhm B."/>
            <person name="Cannon C."/>
            <person name="Castanera R."/>
            <person name="Culley D."/>
            <person name="Daum C."/>
            <person name="Ezra D."/>
            <person name="Gonzalez J."/>
            <person name="Henrissat B."/>
            <person name="Kuo A."/>
            <person name="Liang C."/>
            <person name="Lipzen A."/>
            <person name="Lutzoni F."/>
            <person name="Magnuson J."/>
            <person name="Mondo S."/>
            <person name="Nolan M."/>
            <person name="Ohm R."/>
            <person name="Pangilinan J."/>
            <person name="Park H.-J."/>
            <person name="Ramirez L."/>
            <person name="Alfaro M."/>
            <person name="Sun H."/>
            <person name="Tritt A."/>
            <person name="Yoshinaga Y."/>
            <person name="Zwiers L.-H."/>
            <person name="Turgeon B."/>
            <person name="Goodwin S."/>
            <person name="Spatafora J."/>
            <person name="Crous P."/>
            <person name="Grigoriev I."/>
        </authorList>
    </citation>
    <scope>NUCLEOTIDE SEQUENCE</scope>
    <source>
        <strain evidence="11">CBS 115976</strain>
    </source>
</reference>